<evidence type="ECO:0000313" key="4">
    <source>
        <dbReference type="EMBL" id="CAE0438089.1"/>
    </source>
</evidence>
<dbReference type="InterPro" id="IPR009057">
    <property type="entry name" value="Homeodomain-like_sf"/>
</dbReference>
<sequence>MTVTKRGRVGVGPSMSPTSDTKSSDLMSITSNSSLSTINPDIKVKKVAPVVERKGEWSAQEELQLLQLMNKYGQDWSSIRKEMNYRSFHGIKVKGRNLLGETGAKVSSRKKKGKDAKKNCNPEFWSLEEHKLLLELHTQYKDDYMKIAQCLGTCRPPAKIHRELLSKCTCAKCKQLMDELKATGLSLKTSWSKWKAKKVFDELYYRSGGQSADVVYEEKADASRIHDDDASESVIETIDTGKLTGKRQSCGPLAEQCSVLESFFNVEENRVWAGVYPPGAEFDQFNWKALIDDSTVEDYEVNEFKKLLEEKTNKSNGGDNLSYAQSLTMFYAKKDLKDFIKIARRFGMMPVDTPSIRYMLRQKIEMKDPRYNLAFLFPRTKQFHKNRAIGSVVFHRSTCLVLDTDENLRTQVDFPSMEGKHWFFPQPSAVGALYLFGNLLPRLMRDGEAWIHQRTVKPSGKVGIFLAHIKPCGMNACRFRYQEVTDKFPAITGLPPELF</sequence>
<dbReference type="PROSITE" id="PS51294">
    <property type="entry name" value="HTH_MYB"/>
    <property type="match status" value="1"/>
</dbReference>
<proteinExistence type="predicted"/>
<dbReference type="PROSITE" id="PS50090">
    <property type="entry name" value="MYB_LIKE"/>
    <property type="match status" value="1"/>
</dbReference>
<feature type="domain" description="HTH myb-type" evidence="3">
    <location>
        <begin position="53"/>
        <end position="87"/>
    </location>
</feature>
<dbReference type="Pfam" id="PF00249">
    <property type="entry name" value="Myb_DNA-binding"/>
    <property type="match status" value="1"/>
</dbReference>
<dbReference type="EMBL" id="HBIN01011124">
    <property type="protein sequence ID" value="CAE0438089.1"/>
    <property type="molecule type" value="Transcribed_RNA"/>
</dbReference>
<feature type="region of interest" description="Disordered" evidence="1">
    <location>
        <begin position="1"/>
        <end position="32"/>
    </location>
</feature>
<evidence type="ECO:0000256" key="1">
    <source>
        <dbReference type="SAM" id="MobiDB-lite"/>
    </source>
</evidence>
<dbReference type="AlphaFoldDB" id="A0A7S3PHE8"/>
<organism evidence="4">
    <name type="scientific">Aplanochytrium stocchinoi</name>
    <dbReference type="NCBI Taxonomy" id="215587"/>
    <lineage>
        <taxon>Eukaryota</taxon>
        <taxon>Sar</taxon>
        <taxon>Stramenopiles</taxon>
        <taxon>Bigyra</taxon>
        <taxon>Labyrinthulomycetes</taxon>
        <taxon>Thraustochytrida</taxon>
        <taxon>Thraustochytriidae</taxon>
        <taxon>Aplanochytrium</taxon>
    </lineage>
</organism>
<dbReference type="Gene3D" id="1.10.10.60">
    <property type="entry name" value="Homeodomain-like"/>
    <property type="match status" value="1"/>
</dbReference>
<name>A0A7S3PHE8_9STRA</name>
<accession>A0A7S3PHE8</accession>
<dbReference type="SMART" id="SM00717">
    <property type="entry name" value="SANT"/>
    <property type="match status" value="2"/>
</dbReference>
<gene>
    <name evidence="4" type="ORF">ASTO00021_LOCUS8341</name>
</gene>
<evidence type="ECO:0008006" key="5">
    <source>
        <dbReference type="Google" id="ProtNLM"/>
    </source>
</evidence>
<feature type="domain" description="Myb-like" evidence="2">
    <location>
        <begin position="53"/>
        <end position="99"/>
    </location>
</feature>
<dbReference type="InterPro" id="IPR017930">
    <property type="entry name" value="Myb_dom"/>
</dbReference>
<dbReference type="SUPFAM" id="SSF46689">
    <property type="entry name" value="Homeodomain-like"/>
    <property type="match status" value="1"/>
</dbReference>
<evidence type="ECO:0000259" key="2">
    <source>
        <dbReference type="PROSITE" id="PS50090"/>
    </source>
</evidence>
<evidence type="ECO:0000259" key="3">
    <source>
        <dbReference type="PROSITE" id="PS51294"/>
    </source>
</evidence>
<dbReference type="InterPro" id="IPR001005">
    <property type="entry name" value="SANT/Myb"/>
</dbReference>
<dbReference type="CDD" id="cd00167">
    <property type="entry name" value="SANT"/>
    <property type="match status" value="1"/>
</dbReference>
<protein>
    <recommendedName>
        <fullName evidence="5">Myb-like domain-containing protein</fullName>
    </recommendedName>
</protein>
<reference evidence="4" key="1">
    <citation type="submission" date="2021-01" db="EMBL/GenBank/DDBJ databases">
        <authorList>
            <person name="Corre E."/>
            <person name="Pelletier E."/>
            <person name="Niang G."/>
            <person name="Scheremetjew M."/>
            <person name="Finn R."/>
            <person name="Kale V."/>
            <person name="Holt S."/>
            <person name="Cochrane G."/>
            <person name="Meng A."/>
            <person name="Brown T."/>
            <person name="Cohen L."/>
        </authorList>
    </citation>
    <scope>NUCLEOTIDE SEQUENCE</scope>
    <source>
        <strain evidence="4">GSBS06</strain>
    </source>
</reference>